<protein>
    <recommendedName>
        <fullName evidence="1">Bacterial transcriptional activator domain-containing protein</fullName>
    </recommendedName>
</protein>
<dbReference type="KEGG" id="lvi:G7068_00850"/>
<dbReference type="Gene3D" id="1.10.10.10">
    <property type="entry name" value="Winged helix-like DNA-binding domain superfamily/Winged helix DNA-binding domain"/>
    <property type="match status" value="1"/>
</dbReference>
<dbReference type="SUPFAM" id="SSF52540">
    <property type="entry name" value="P-loop containing nucleoside triphosphate hydrolases"/>
    <property type="match status" value="1"/>
</dbReference>
<keyword evidence="3" id="KW-1185">Reference proteome</keyword>
<evidence type="ECO:0000313" key="2">
    <source>
        <dbReference type="EMBL" id="QIK61920.1"/>
    </source>
</evidence>
<dbReference type="RefSeq" id="WP_166287551.1">
    <property type="nucleotide sequence ID" value="NZ_CP049863.1"/>
</dbReference>
<dbReference type="EMBL" id="CP049863">
    <property type="protein sequence ID" value="QIK61920.1"/>
    <property type="molecule type" value="Genomic_DNA"/>
</dbReference>
<dbReference type="PANTHER" id="PTHR47691">
    <property type="entry name" value="REGULATOR-RELATED"/>
    <property type="match status" value="1"/>
</dbReference>
<dbReference type="Gene3D" id="3.40.50.300">
    <property type="entry name" value="P-loop containing nucleotide triphosphate hydrolases"/>
    <property type="match status" value="1"/>
</dbReference>
<reference evidence="2 3" key="1">
    <citation type="submission" date="2020-03" db="EMBL/GenBank/DDBJ databases">
        <title>Leucobacter sp. nov., isolated from beetles.</title>
        <authorList>
            <person name="Hyun D.-W."/>
            <person name="Bae J.-W."/>
        </authorList>
    </citation>
    <scope>NUCLEOTIDE SEQUENCE [LARGE SCALE GENOMIC DNA]</scope>
    <source>
        <strain evidence="2 3">HDW9C</strain>
    </source>
</reference>
<dbReference type="InterPro" id="IPR027417">
    <property type="entry name" value="P-loop_NTPase"/>
</dbReference>
<name>A0A6G7XBE1_9MICO</name>
<dbReference type="InterPro" id="IPR011990">
    <property type="entry name" value="TPR-like_helical_dom_sf"/>
</dbReference>
<dbReference type="InterPro" id="IPR058852">
    <property type="entry name" value="HTH_77"/>
</dbReference>
<dbReference type="Proteomes" id="UP000502677">
    <property type="component" value="Chromosome"/>
</dbReference>
<dbReference type="PANTHER" id="PTHR47691:SF3">
    <property type="entry name" value="HTH-TYPE TRANSCRIPTIONAL REGULATOR RV0890C-RELATED"/>
    <property type="match status" value="1"/>
</dbReference>
<evidence type="ECO:0000259" key="1">
    <source>
        <dbReference type="SMART" id="SM01043"/>
    </source>
</evidence>
<dbReference type="SMART" id="SM01043">
    <property type="entry name" value="BTAD"/>
    <property type="match status" value="1"/>
</dbReference>
<dbReference type="InterPro" id="IPR036388">
    <property type="entry name" value="WH-like_DNA-bd_sf"/>
</dbReference>
<dbReference type="Pfam" id="PF03704">
    <property type="entry name" value="BTAD"/>
    <property type="match status" value="1"/>
</dbReference>
<gene>
    <name evidence="2" type="ORF">G7068_00850</name>
</gene>
<dbReference type="SUPFAM" id="SSF48452">
    <property type="entry name" value="TPR-like"/>
    <property type="match status" value="2"/>
</dbReference>
<feature type="domain" description="Bacterial transcriptional activator" evidence="1">
    <location>
        <begin position="98"/>
        <end position="241"/>
    </location>
</feature>
<evidence type="ECO:0000313" key="3">
    <source>
        <dbReference type="Proteomes" id="UP000502677"/>
    </source>
</evidence>
<dbReference type="AlphaFoldDB" id="A0A6G7XBE1"/>
<dbReference type="Pfam" id="PF25872">
    <property type="entry name" value="HTH_77"/>
    <property type="match status" value="1"/>
</dbReference>
<dbReference type="Gene3D" id="1.25.40.10">
    <property type="entry name" value="Tetratricopeptide repeat domain"/>
    <property type="match status" value="2"/>
</dbReference>
<proteinExistence type="predicted"/>
<organism evidence="2 3">
    <name type="scientific">Leucobacter viscericola</name>
    <dbReference type="NCBI Taxonomy" id="2714935"/>
    <lineage>
        <taxon>Bacteria</taxon>
        <taxon>Bacillati</taxon>
        <taxon>Actinomycetota</taxon>
        <taxon>Actinomycetes</taxon>
        <taxon>Micrococcales</taxon>
        <taxon>Microbacteriaceae</taxon>
        <taxon>Leucobacter</taxon>
    </lineage>
</organism>
<dbReference type="InterPro" id="IPR005158">
    <property type="entry name" value="BTAD"/>
</dbReference>
<sequence>MPFTPVRVAVLGPVTVDGRDPGGTLMRALLVALAHEDTGKETAKKPRSAEAIAGDLWGDTPPQNPRASLQSLVSRLRAVGGRELIVSGPAGYALGVPSDLGLARHLAREAEALSPDDLKRRPLLDEALSFWRGDPGMDIGDSPIAQDLSEASVVLRAELEQLNIQTLITTQQVSEAIIALRQLAVTRPFDEALHATLMQQLAAQDRIPEALNVYAALRERLRDELGTSPGSAIGSINAKLLQQREAEAVSETAVPVVAESQQRIGLPASLGRLIGRSDDLAAVSGLLQKERLVTILGPGGLGKTRLSQAAAAEDHAPTVIFVPLASVRDNTDVPLAIAATLGISEATASNKLTDPAARPDLRKRVIGLLGERPVLLVLDNCEQVIEGVATWAADMLASVPSFRVLATSRTPLGLLGEQVFPLAPLTTEHEAGREGSAVRLFVERAQAVRPSAVLDPVVVARLCEHLDGLPLAIELAAARIRTMSPEQIEDKLQDRFALLKSGDRSAPERHRTLQAVIDWSWELLDNTARNALATLSLLPGGFSSDTAAGVLDTTEIDADDLLDSLVAQSLLVVSDDPRTGGVRFRMLETVREFGLAQLAGGGDDPEAWEAVNRWARAFAAEHLGDLFSSGNYGELRAEHNNLIAVLRHALTTGNDADAVLMFAALCQSWFVRGAFSEMQVFGTQIFTAAARIDERAIPVDALAITLATGAFQVIVSGEPLALRLVARLRRLRRNYSELSPVYAGIADLLGAMGSVPRMLAELDVLRASDNLTVAALGEQAYVQFAENSGDPEGAMVAAERSWELAKASGSQWLAAMSASSLTQLNSQLARAEESILWWERAEADFREFGTDEGMRHERWLLGGNFVTLGRFAEAREVYTELLHTRDLTEDGLEYASIALFGLGEVARAEGDLALAAEHFERAVQEFRTNEQRNSPWFLMALAGLIAATSCDGSLAVERIEYWVQRLRSRTLAMRRVRRGVMDQPVFATALVGWSAWAMTQEPARPNALEMLMLARHLGPRQDLPSLHLAPLLERAEKLFGSETLERVRAETAMIRPEERIERAFAILAAR</sequence>
<dbReference type="PRINTS" id="PR00364">
    <property type="entry name" value="DISEASERSIST"/>
</dbReference>
<accession>A0A6G7XBE1</accession>